<name>A0A5C5UHR8_9CORY</name>
<sequence>MQRNSRRLPEVIYIRRRVAALVVLLVLIGSVTSFLVYVSKSASTETITATPTSSPTTSTSTQASTSNKAEKTGDTRTDEDTSTNGTSTGTSTANNLTPVKKDTCELQDLIVEARSDQPSYTTGTQPHFYLTVRNPTTADCVIDLREEQLRFEVYDLATNTRVWSDIDCNASEDSSARTFPAESERHYEAIWSRTYSAPGSCSGRESVPAGSYLLYTLVGTNNSDGQTFNLS</sequence>
<dbReference type="EMBL" id="VOHM01000012">
    <property type="protein sequence ID" value="TWT25538.1"/>
    <property type="molecule type" value="Genomic_DNA"/>
</dbReference>
<dbReference type="AlphaFoldDB" id="A0A5C5UHR8"/>
<feature type="compositionally biased region" description="Low complexity" evidence="1">
    <location>
        <begin position="82"/>
        <end position="97"/>
    </location>
</feature>
<feature type="region of interest" description="Disordered" evidence="1">
    <location>
        <begin position="45"/>
        <end position="98"/>
    </location>
</feature>
<accession>A0A5C5UHR8</accession>
<comment type="caution">
    <text evidence="2">The sequence shown here is derived from an EMBL/GenBank/DDBJ whole genome shotgun (WGS) entry which is preliminary data.</text>
</comment>
<dbReference type="RefSeq" id="WP_146324407.1">
    <property type="nucleotide sequence ID" value="NZ_BAABLR010000021.1"/>
</dbReference>
<evidence type="ECO:0008006" key="4">
    <source>
        <dbReference type="Google" id="ProtNLM"/>
    </source>
</evidence>
<gene>
    <name evidence="2" type="ORF">FRX94_06935</name>
</gene>
<evidence type="ECO:0000313" key="3">
    <source>
        <dbReference type="Proteomes" id="UP000320791"/>
    </source>
</evidence>
<evidence type="ECO:0000256" key="1">
    <source>
        <dbReference type="SAM" id="MobiDB-lite"/>
    </source>
</evidence>
<feature type="compositionally biased region" description="Basic and acidic residues" evidence="1">
    <location>
        <begin position="68"/>
        <end position="79"/>
    </location>
</feature>
<proteinExistence type="predicted"/>
<reference evidence="2 3" key="1">
    <citation type="submission" date="2019-08" db="EMBL/GenBank/DDBJ databases">
        <authorList>
            <person name="Lei W."/>
        </authorList>
    </citation>
    <scope>NUCLEOTIDE SEQUENCE [LARGE SCALE GENOMIC DNA]</scope>
    <source>
        <strain evidence="2 3">CCUG 58627</strain>
    </source>
</reference>
<organism evidence="2 3">
    <name type="scientific">Corynebacterium canis</name>
    <dbReference type="NCBI Taxonomy" id="679663"/>
    <lineage>
        <taxon>Bacteria</taxon>
        <taxon>Bacillati</taxon>
        <taxon>Actinomycetota</taxon>
        <taxon>Actinomycetes</taxon>
        <taxon>Mycobacteriales</taxon>
        <taxon>Corynebacteriaceae</taxon>
        <taxon>Corynebacterium</taxon>
    </lineage>
</organism>
<feature type="compositionally biased region" description="Low complexity" evidence="1">
    <location>
        <begin position="45"/>
        <end position="66"/>
    </location>
</feature>
<dbReference type="Proteomes" id="UP000320791">
    <property type="component" value="Unassembled WGS sequence"/>
</dbReference>
<keyword evidence="3" id="KW-1185">Reference proteome</keyword>
<protein>
    <recommendedName>
        <fullName evidence="4">DUF4232 domain-containing protein</fullName>
    </recommendedName>
</protein>
<dbReference type="OrthoDB" id="4772932at2"/>
<evidence type="ECO:0000313" key="2">
    <source>
        <dbReference type="EMBL" id="TWT25538.1"/>
    </source>
</evidence>